<feature type="transmembrane region" description="Helical" evidence="1">
    <location>
        <begin position="57"/>
        <end position="77"/>
    </location>
</feature>
<keyword evidence="1" id="KW-0812">Transmembrane</keyword>
<feature type="non-terminal residue" evidence="2">
    <location>
        <position position="160"/>
    </location>
</feature>
<dbReference type="InterPro" id="IPR007404">
    <property type="entry name" value="YdjM-like"/>
</dbReference>
<reference evidence="2" key="1">
    <citation type="submission" date="2018-05" db="EMBL/GenBank/DDBJ databases">
        <authorList>
            <person name="Lanie J.A."/>
            <person name="Ng W.-L."/>
            <person name="Kazmierczak K.M."/>
            <person name="Andrzejewski T.M."/>
            <person name="Davidsen T.M."/>
            <person name="Wayne K.J."/>
            <person name="Tettelin H."/>
            <person name="Glass J.I."/>
            <person name="Rusch D."/>
            <person name="Podicherti R."/>
            <person name="Tsui H.-C.T."/>
            <person name="Winkler M.E."/>
        </authorList>
    </citation>
    <scope>NUCLEOTIDE SEQUENCE</scope>
</reference>
<evidence type="ECO:0008006" key="3">
    <source>
        <dbReference type="Google" id="ProtNLM"/>
    </source>
</evidence>
<organism evidence="2">
    <name type="scientific">marine metagenome</name>
    <dbReference type="NCBI Taxonomy" id="408172"/>
    <lineage>
        <taxon>unclassified sequences</taxon>
        <taxon>metagenomes</taxon>
        <taxon>ecological metagenomes</taxon>
    </lineage>
</organism>
<evidence type="ECO:0000256" key="1">
    <source>
        <dbReference type="SAM" id="Phobius"/>
    </source>
</evidence>
<accession>A0A382ZJV1</accession>
<sequence>MAGFKAHMAFGMLTGAAWTAVAIALSLITLWIAPIVFFAGFIGAFLPDLDSDTGKPLRILLLCTGAAGAAMAGLYLLETGQTELKLFAVYTIGAFLFVYFILGGIFKKLTHHRGIFHSVPAAILAMLVTLTILNNFDLDAPMKMATSMAVGIGYLSHLIL</sequence>
<feature type="transmembrane region" description="Helical" evidence="1">
    <location>
        <begin position="12"/>
        <end position="45"/>
    </location>
</feature>
<feature type="transmembrane region" description="Helical" evidence="1">
    <location>
        <begin position="114"/>
        <end position="133"/>
    </location>
</feature>
<feature type="transmembrane region" description="Helical" evidence="1">
    <location>
        <begin position="84"/>
        <end position="102"/>
    </location>
</feature>
<keyword evidence="1" id="KW-0472">Membrane</keyword>
<protein>
    <recommendedName>
        <fullName evidence="3">Metal-dependent hydrolase</fullName>
    </recommendedName>
</protein>
<dbReference type="Pfam" id="PF04307">
    <property type="entry name" value="YdjM"/>
    <property type="match status" value="1"/>
</dbReference>
<name>A0A382ZJV1_9ZZZZ</name>
<dbReference type="EMBL" id="UINC01184492">
    <property type="protein sequence ID" value="SVD95731.1"/>
    <property type="molecule type" value="Genomic_DNA"/>
</dbReference>
<evidence type="ECO:0000313" key="2">
    <source>
        <dbReference type="EMBL" id="SVD95731.1"/>
    </source>
</evidence>
<gene>
    <name evidence="2" type="ORF">METZ01_LOCUS448585</name>
</gene>
<proteinExistence type="predicted"/>
<dbReference type="AlphaFoldDB" id="A0A382ZJV1"/>
<keyword evidence="1" id="KW-1133">Transmembrane helix</keyword>